<keyword evidence="5" id="KW-0136">Cellulose degradation</keyword>
<evidence type="ECO:0000256" key="7">
    <source>
        <dbReference type="ARBA" id="ARBA00023326"/>
    </source>
</evidence>
<keyword evidence="9" id="KW-1185">Reference proteome</keyword>
<evidence type="ECO:0000256" key="4">
    <source>
        <dbReference type="ARBA" id="ARBA00022801"/>
    </source>
</evidence>
<comment type="caution">
    <text evidence="8">The sequence shown here is derived from an EMBL/GenBank/DDBJ whole genome shotgun (WGS) entry which is preliminary data.</text>
</comment>
<dbReference type="AlphaFoldDB" id="A0A5D4GRI8"/>
<comment type="catalytic activity">
    <reaction evidence="1">
        <text>Endohydrolysis of (1-&gt;4)-beta-D-glucosidic linkages in cellulose, lichenin and cereal beta-D-glucans.</text>
        <dbReference type="EC" id="3.2.1.4"/>
    </reaction>
</comment>
<dbReference type="PRINTS" id="PR00735">
    <property type="entry name" value="GLHYDRLASE8"/>
</dbReference>
<dbReference type="Gene3D" id="1.50.10.10">
    <property type="match status" value="1"/>
</dbReference>
<dbReference type="GO" id="GO:0030245">
    <property type="term" value="P:cellulose catabolic process"/>
    <property type="evidence" value="ECO:0007669"/>
    <property type="project" value="UniProtKB-KW"/>
</dbReference>
<evidence type="ECO:0000313" key="9">
    <source>
        <dbReference type="Proteomes" id="UP000323258"/>
    </source>
</evidence>
<comment type="similarity">
    <text evidence="2">Belongs to the glycosyl hydrolase 8 (cellulase D) family.</text>
</comment>
<dbReference type="Proteomes" id="UP000323258">
    <property type="component" value="Unassembled WGS sequence"/>
</dbReference>
<protein>
    <recommendedName>
        <fullName evidence="3">cellulase</fullName>
        <ecNumber evidence="3">3.2.1.4</ecNumber>
    </recommendedName>
</protein>
<gene>
    <name evidence="8" type="ORF">FY036_18165</name>
</gene>
<keyword evidence="7" id="KW-0624">Polysaccharide degradation</keyword>
<reference evidence="8 9" key="2">
    <citation type="submission" date="2019-09" db="EMBL/GenBank/DDBJ databases">
        <title>Mesorhizobium sp. MaA-C15 isolated from Microcystis aeruginosa.</title>
        <authorList>
            <person name="Jeong S.E."/>
            <person name="Jin H.M."/>
            <person name="Jeon C.O."/>
        </authorList>
    </citation>
    <scope>NUCLEOTIDE SEQUENCE [LARGE SCALE GENOMIC DNA]</scope>
    <source>
        <strain evidence="8 9">MaA-C15</strain>
    </source>
</reference>
<evidence type="ECO:0000256" key="3">
    <source>
        <dbReference type="ARBA" id="ARBA00012601"/>
    </source>
</evidence>
<proteinExistence type="inferred from homology"/>
<evidence type="ECO:0000256" key="5">
    <source>
        <dbReference type="ARBA" id="ARBA00023001"/>
    </source>
</evidence>
<dbReference type="EC" id="3.2.1.4" evidence="3"/>
<dbReference type="InterPro" id="IPR008928">
    <property type="entry name" value="6-hairpin_glycosidase_sf"/>
</dbReference>
<reference evidence="8 9" key="1">
    <citation type="submission" date="2019-08" db="EMBL/GenBank/DDBJ databases">
        <authorList>
            <person name="Seo Y.L."/>
        </authorList>
    </citation>
    <scope>NUCLEOTIDE SEQUENCE [LARGE SCALE GENOMIC DNA]</scope>
    <source>
        <strain evidence="8 9">MaA-C15</strain>
    </source>
</reference>
<keyword evidence="4" id="KW-0378">Hydrolase</keyword>
<dbReference type="SUPFAM" id="SSF48208">
    <property type="entry name" value="Six-hairpin glycosidases"/>
    <property type="match status" value="1"/>
</dbReference>
<accession>A0A5D4GRI8</accession>
<evidence type="ECO:0000313" key="8">
    <source>
        <dbReference type="EMBL" id="TYR30764.1"/>
    </source>
</evidence>
<name>A0A5D4GRI8_9HYPH</name>
<organism evidence="8 9">
    <name type="scientific">Neoaquamicrobium microcysteis</name>
    <dbReference type="NCBI Taxonomy" id="2682781"/>
    <lineage>
        <taxon>Bacteria</taxon>
        <taxon>Pseudomonadati</taxon>
        <taxon>Pseudomonadota</taxon>
        <taxon>Alphaproteobacteria</taxon>
        <taxon>Hyphomicrobiales</taxon>
        <taxon>Phyllobacteriaceae</taxon>
        <taxon>Neoaquamicrobium</taxon>
    </lineage>
</organism>
<keyword evidence="6" id="KW-0326">Glycosidase</keyword>
<sequence length="339" mass="37198">MIAVFWPMNALPQNRTPSVEPQEWVAYKARFVREDGRVVDDANGDISHSEGQGYGLLLAWLADDRAGFEHIWSFTRTRLMLRDDGLAVWKWDPAATPPVTDPNNASDGDLLIAYALALAGRGWSEQRFVDSARQIAEALAAHAIYDFDGRTLLRPGAVGFDAADRPDGPVVNLSYWIFEALPVMAELAPEAGWESLGQSGVELVRAAAFGDRKLPPDWLAIGDTLKPAEGFAAEFSYNALRIPLYLMRAQDGDMELLRRLRDGIAGANGGVALVDLETGAVKEELMDAGYRIIQAFAGCVLDGTTLPEDLRRFEPTVYYPSTLHLLSLAGIREAHPQCL</sequence>
<dbReference type="OrthoDB" id="9766708at2"/>
<dbReference type="InterPro" id="IPR012341">
    <property type="entry name" value="6hp_glycosidase-like_sf"/>
</dbReference>
<dbReference type="InterPro" id="IPR002037">
    <property type="entry name" value="Glyco_hydro_8"/>
</dbReference>
<evidence type="ECO:0000256" key="1">
    <source>
        <dbReference type="ARBA" id="ARBA00000966"/>
    </source>
</evidence>
<keyword evidence="7" id="KW-0119">Carbohydrate metabolism</keyword>
<evidence type="ECO:0000256" key="6">
    <source>
        <dbReference type="ARBA" id="ARBA00023295"/>
    </source>
</evidence>
<dbReference type="EMBL" id="VSZS01000066">
    <property type="protein sequence ID" value="TYR30764.1"/>
    <property type="molecule type" value="Genomic_DNA"/>
</dbReference>
<evidence type="ECO:0000256" key="2">
    <source>
        <dbReference type="ARBA" id="ARBA00009209"/>
    </source>
</evidence>
<dbReference type="Pfam" id="PF01270">
    <property type="entry name" value="Glyco_hydro_8"/>
    <property type="match status" value="1"/>
</dbReference>
<dbReference type="GO" id="GO:0008810">
    <property type="term" value="F:cellulase activity"/>
    <property type="evidence" value="ECO:0007669"/>
    <property type="project" value="UniProtKB-EC"/>
</dbReference>